<gene>
    <name evidence="3" type="ORF">IRL76_01430</name>
</gene>
<feature type="transmembrane region" description="Helical" evidence="1">
    <location>
        <begin position="350"/>
        <end position="369"/>
    </location>
</feature>
<keyword evidence="1" id="KW-1133">Transmembrane helix</keyword>
<keyword evidence="4" id="KW-1185">Reference proteome</keyword>
<dbReference type="KEGG" id="qso:IRL76_01430"/>
<evidence type="ECO:0000313" key="3">
    <source>
        <dbReference type="EMBL" id="QPD00337.1"/>
    </source>
</evidence>
<feature type="transmembrane region" description="Helical" evidence="1">
    <location>
        <begin position="239"/>
        <end position="261"/>
    </location>
</feature>
<reference evidence="3 4" key="1">
    <citation type="submission" date="2020-11" db="EMBL/GenBank/DDBJ databases">
        <title>The genome sequence of Erythrobacter sp. 6D36.</title>
        <authorList>
            <person name="Liu Y."/>
        </authorList>
    </citation>
    <scope>NUCLEOTIDE SEQUENCE [LARGE SCALE GENOMIC DNA]</scope>
    <source>
        <strain evidence="3 4">6D36</strain>
    </source>
</reference>
<evidence type="ECO:0000313" key="4">
    <source>
        <dbReference type="Proteomes" id="UP000594459"/>
    </source>
</evidence>
<dbReference type="PANTHER" id="PTHR30590:SF2">
    <property type="entry name" value="INNER MEMBRANE PROTEIN"/>
    <property type="match status" value="1"/>
</dbReference>
<evidence type="ECO:0000259" key="2">
    <source>
        <dbReference type="Pfam" id="PF04235"/>
    </source>
</evidence>
<accession>A0A7S8IWS0</accession>
<feature type="transmembrane region" description="Helical" evidence="1">
    <location>
        <begin position="82"/>
        <end position="100"/>
    </location>
</feature>
<dbReference type="Proteomes" id="UP000594459">
    <property type="component" value="Chromosome"/>
</dbReference>
<dbReference type="Pfam" id="PF04235">
    <property type="entry name" value="DUF418"/>
    <property type="match status" value="1"/>
</dbReference>
<feature type="transmembrane region" description="Helical" evidence="1">
    <location>
        <begin position="273"/>
        <end position="295"/>
    </location>
</feature>
<feature type="transmembrane region" description="Helical" evidence="1">
    <location>
        <begin position="157"/>
        <end position="178"/>
    </location>
</feature>
<evidence type="ECO:0000256" key="1">
    <source>
        <dbReference type="SAM" id="Phobius"/>
    </source>
</evidence>
<proteinExistence type="predicted"/>
<name>A0A7S8IWS0_9SPHN</name>
<keyword evidence="1" id="KW-0472">Membrane</keyword>
<sequence>MTADVATVPVQPSATLGDDRLVSLDFIRGIAVLGILFANITAFAHPFMVYVWPGAMPGGPTEGDRIVWVIQYVLIDHKMRGLFTLLFGAGMMLFVEKAWAKGSGRWLQFRRLVWLLLFGMIHYYLIWFGDILQTYAVWGMVALLCMKWRAKTQFLVGLSLYGLGTLAMFGMIGSQYYLATHPAVAEKRLSEKQQERMRNAVPEIRKEVSEDITRVRKSDYPAAVRHQIVEETGQNLVGIGFGLFETIGLILMGMGLYRFGFFSGELDRSEMRLWGWVGLGSGAAISAGLGIWAYASGFPFFLTFFVFQGLFMIPRLLFTLGLAALLVVWSPKATQGWLGQRFVAAGRMAFSNYLGTSIIMLAIFPAWGLGLFGSIHRLALFAMVLAVWVAMLGWSKPWLERYRYGPLEWLWRCLTYWRIFPLRR</sequence>
<protein>
    <submittedName>
        <fullName evidence="3">DUF418 domain-containing protein</fullName>
    </submittedName>
</protein>
<feature type="transmembrane region" description="Helical" evidence="1">
    <location>
        <begin position="301"/>
        <end position="329"/>
    </location>
</feature>
<dbReference type="AlphaFoldDB" id="A0A7S8IWS0"/>
<feature type="domain" description="DUF418" evidence="2">
    <location>
        <begin position="256"/>
        <end position="418"/>
    </location>
</feature>
<feature type="transmembrane region" description="Helical" evidence="1">
    <location>
        <begin position="375"/>
        <end position="394"/>
    </location>
</feature>
<dbReference type="PANTHER" id="PTHR30590">
    <property type="entry name" value="INNER MEMBRANE PROTEIN"/>
    <property type="match status" value="1"/>
</dbReference>
<dbReference type="InterPro" id="IPR007349">
    <property type="entry name" value="DUF418"/>
</dbReference>
<organism evidence="3 4">
    <name type="scientific">Qipengyuania soli</name>
    <dbReference type="NCBI Taxonomy" id="2782568"/>
    <lineage>
        <taxon>Bacteria</taxon>
        <taxon>Pseudomonadati</taxon>
        <taxon>Pseudomonadota</taxon>
        <taxon>Alphaproteobacteria</taxon>
        <taxon>Sphingomonadales</taxon>
        <taxon>Erythrobacteraceae</taxon>
        <taxon>Qipengyuania</taxon>
    </lineage>
</organism>
<dbReference type="InterPro" id="IPR052529">
    <property type="entry name" value="Bact_Transport_Assoc"/>
</dbReference>
<feature type="transmembrane region" description="Helical" evidence="1">
    <location>
        <begin position="30"/>
        <end position="52"/>
    </location>
</feature>
<keyword evidence="1" id="KW-0812">Transmembrane</keyword>
<dbReference type="EMBL" id="CP064654">
    <property type="protein sequence ID" value="QPD00337.1"/>
    <property type="molecule type" value="Genomic_DNA"/>
</dbReference>